<name>A0ABQ5D897_9ASTR</name>
<protein>
    <submittedName>
        <fullName evidence="2">Uncharacterized protein</fullName>
    </submittedName>
</protein>
<keyword evidence="3" id="KW-1185">Reference proteome</keyword>
<sequence>MKRTKILSQYLKEEMYVMTDVIWFPVQATQEIEDTHVTLTPVNPIGQYVKPLSNKDSLSLPLQAILLCTTFVSSKHQSLSSNYNNHNPGHRYYSSSLLQNLPDFALFFGFDNRLKALEDNFSEFKQTNQYAEALYSIPGIVDQYLANKLKEAVDKVIKEQVKKEVSKITPKIEKLVNEQLESEVLVRSSKEAKTSHVVAANLSELELKKILIDKMETNNSINRSDIQRQLYTALVDAYEANKILLDTYGDTVTIKRPRDGADDDQEPSAGTYQGSKRIRSGKEHESTSAPRETTTTTAGKTITGSKTHKQSASQSTLVEETMQSTDVFEAPAHQEFETGVHDEQAEEEVHHLPNWFQQPKRLPSPDHAWNKSVCPCS</sequence>
<reference evidence="2" key="1">
    <citation type="journal article" date="2022" name="Int. J. Mol. Sci.">
        <title>Draft Genome of Tanacetum Coccineum: Genomic Comparison of Closely Related Tanacetum-Family Plants.</title>
        <authorList>
            <person name="Yamashiro T."/>
            <person name="Shiraishi A."/>
            <person name="Nakayama K."/>
            <person name="Satake H."/>
        </authorList>
    </citation>
    <scope>NUCLEOTIDE SEQUENCE</scope>
</reference>
<gene>
    <name evidence="2" type="ORF">Tco_0925930</name>
</gene>
<comment type="caution">
    <text evidence="2">The sequence shown here is derived from an EMBL/GenBank/DDBJ whole genome shotgun (WGS) entry which is preliminary data.</text>
</comment>
<dbReference type="Proteomes" id="UP001151760">
    <property type="component" value="Unassembled WGS sequence"/>
</dbReference>
<organism evidence="2 3">
    <name type="scientific">Tanacetum coccineum</name>
    <dbReference type="NCBI Taxonomy" id="301880"/>
    <lineage>
        <taxon>Eukaryota</taxon>
        <taxon>Viridiplantae</taxon>
        <taxon>Streptophyta</taxon>
        <taxon>Embryophyta</taxon>
        <taxon>Tracheophyta</taxon>
        <taxon>Spermatophyta</taxon>
        <taxon>Magnoliopsida</taxon>
        <taxon>eudicotyledons</taxon>
        <taxon>Gunneridae</taxon>
        <taxon>Pentapetalae</taxon>
        <taxon>asterids</taxon>
        <taxon>campanulids</taxon>
        <taxon>Asterales</taxon>
        <taxon>Asteraceae</taxon>
        <taxon>Asteroideae</taxon>
        <taxon>Anthemideae</taxon>
        <taxon>Anthemidinae</taxon>
        <taxon>Tanacetum</taxon>
    </lineage>
</organism>
<evidence type="ECO:0000313" key="3">
    <source>
        <dbReference type="Proteomes" id="UP001151760"/>
    </source>
</evidence>
<feature type="region of interest" description="Disordered" evidence="1">
    <location>
        <begin position="256"/>
        <end position="314"/>
    </location>
</feature>
<evidence type="ECO:0000313" key="2">
    <source>
        <dbReference type="EMBL" id="GJT35511.1"/>
    </source>
</evidence>
<reference evidence="2" key="2">
    <citation type="submission" date="2022-01" db="EMBL/GenBank/DDBJ databases">
        <authorList>
            <person name="Yamashiro T."/>
            <person name="Shiraishi A."/>
            <person name="Satake H."/>
            <person name="Nakayama K."/>
        </authorList>
    </citation>
    <scope>NUCLEOTIDE SEQUENCE</scope>
</reference>
<evidence type="ECO:0000256" key="1">
    <source>
        <dbReference type="SAM" id="MobiDB-lite"/>
    </source>
</evidence>
<accession>A0ABQ5D897</accession>
<feature type="compositionally biased region" description="Low complexity" evidence="1">
    <location>
        <begin position="287"/>
        <end position="305"/>
    </location>
</feature>
<proteinExistence type="predicted"/>
<dbReference type="EMBL" id="BQNB010015056">
    <property type="protein sequence ID" value="GJT35511.1"/>
    <property type="molecule type" value="Genomic_DNA"/>
</dbReference>